<gene>
    <name evidence="4" type="ORF">P5G65_18450</name>
</gene>
<evidence type="ECO:0000256" key="2">
    <source>
        <dbReference type="ARBA" id="ARBA00023287"/>
    </source>
</evidence>
<dbReference type="InterPro" id="IPR012902">
    <property type="entry name" value="N_methyl_site"/>
</dbReference>
<dbReference type="RefSeq" id="WP_127451705.1">
    <property type="nucleotide sequence ID" value="NZ_JAROBY010000032.1"/>
</dbReference>
<keyword evidence="5" id="KW-1185">Reference proteome</keyword>
<accession>A0ABU6DDP9</accession>
<dbReference type="Proteomes" id="UP001355653">
    <property type="component" value="Unassembled WGS sequence"/>
</dbReference>
<sequence length="162" mass="16788">MKKLLNRLNKDQKGFTLIELLAVIVILAVIAAIAIPLISNIISKSKEDADMATARQVYDAARLFLTNENSGDFVSEVVPVIGTTGTYASDGSGGGLQSKGYLESNLALPSSKAAITGGTVSFNSNGILTSVVLNISANEIWTFSGPDVIAGKGKGVKSNPSS</sequence>
<keyword evidence="3" id="KW-1133">Transmembrane helix</keyword>
<evidence type="ECO:0000256" key="3">
    <source>
        <dbReference type="SAM" id="Phobius"/>
    </source>
</evidence>
<reference evidence="4 5" key="1">
    <citation type="submission" date="2023-03" db="EMBL/GenBank/DDBJ databases">
        <title>Bacillus Genome Sequencing.</title>
        <authorList>
            <person name="Dunlap C."/>
        </authorList>
    </citation>
    <scope>NUCLEOTIDE SEQUENCE [LARGE SCALE GENOMIC DNA]</scope>
    <source>
        <strain evidence="4 5">NRS-1351</strain>
    </source>
</reference>
<organism evidence="4 5">
    <name type="scientific">Paenibacillus chondroitinus</name>
    <dbReference type="NCBI Taxonomy" id="59842"/>
    <lineage>
        <taxon>Bacteria</taxon>
        <taxon>Bacillati</taxon>
        <taxon>Bacillota</taxon>
        <taxon>Bacilli</taxon>
        <taxon>Bacillales</taxon>
        <taxon>Paenibacillaceae</taxon>
        <taxon>Paenibacillus</taxon>
    </lineage>
</organism>
<dbReference type="EMBL" id="JAROBY010000032">
    <property type="protein sequence ID" value="MEB4795884.1"/>
    <property type="molecule type" value="Genomic_DNA"/>
</dbReference>
<keyword evidence="3" id="KW-0472">Membrane</keyword>
<keyword evidence="2" id="KW-0178">Competence</keyword>
<feature type="transmembrane region" description="Helical" evidence="3">
    <location>
        <begin position="20"/>
        <end position="38"/>
    </location>
</feature>
<dbReference type="Gene3D" id="3.30.700.10">
    <property type="entry name" value="Glycoprotein, Type 4 Pilin"/>
    <property type="match status" value="1"/>
</dbReference>
<evidence type="ECO:0000313" key="4">
    <source>
        <dbReference type="EMBL" id="MEB4795884.1"/>
    </source>
</evidence>
<protein>
    <submittedName>
        <fullName evidence="4">Prepilin-type N-terminal cleavage/methylation domain-containing protein</fullName>
    </submittedName>
</protein>
<dbReference type="SUPFAM" id="SSF54523">
    <property type="entry name" value="Pili subunits"/>
    <property type="match status" value="1"/>
</dbReference>
<proteinExistence type="predicted"/>
<evidence type="ECO:0000256" key="1">
    <source>
        <dbReference type="ARBA" id="ARBA00004241"/>
    </source>
</evidence>
<comment type="caution">
    <text evidence="4">The sequence shown here is derived from an EMBL/GenBank/DDBJ whole genome shotgun (WGS) entry which is preliminary data.</text>
</comment>
<dbReference type="InterPro" id="IPR045584">
    <property type="entry name" value="Pilin-like"/>
</dbReference>
<dbReference type="Pfam" id="PF07963">
    <property type="entry name" value="N_methyl"/>
    <property type="match status" value="1"/>
</dbReference>
<name>A0ABU6DDP9_9BACL</name>
<dbReference type="PROSITE" id="PS00409">
    <property type="entry name" value="PROKAR_NTER_METHYL"/>
    <property type="match status" value="1"/>
</dbReference>
<keyword evidence="3" id="KW-0812">Transmembrane</keyword>
<comment type="subcellular location">
    <subcellularLocation>
        <location evidence="1">Cell surface</location>
    </subcellularLocation>
</comment>
<dbReference type="NCBIfam" id="TIGR02532">
    <property type="entry name" value="IV_pilin_GFxxxE"/>
    <property type="match status" value="1"/>
</dbReference>
<evidence type="ECO:0000313" key="5">
    <source>
        <dbReference type="Proteomes" id="UP001355653"/>
    </source>
</evidence>